<organism evidence="2 3">
    <name type="scientific">Candidatus Acidifodinimicrobium mancum</name>
    <dbReference type="NCBI Taxonomy" id="2898728"/>
    <lineage>
        <taxon>Archaea</taxon>
        <taxon>Candidatus Parvarchaeota</taxon>
        <taxon>Candidatus Acidifodinimicrobiaceae</taxon>
        <taxon>Candidatus Acidifodinimicrobium</taxon>
    </lineage>
</organism>
<dbReference type="AlphaFoldDB" id="A0A8T3UYS9"/>
<name>A0A8T3UYS9_9ARCH</name>
<sequence length="126" mass="14560">MTDGQVQKNSLRERMIIKDLLFSIPFAILNFLVVEFLYREIMLTTTLLILLTISFMVYYKSQVLLPIFFLCMLGAVAEMSAISAGAWSYTAPDFFNIPLWLFVLWGNTGVFIYRIGVLFERVGFHK</sequence>
<dbReference type="Proteomes" id="UP000763484">
    <property type="component" value="Unassembled WGS sequence"/>
</dbReference>
<feature type="transmembrane region" description="Helical" evidence="1">
    <location>
        <begin position="99"/>
        <end position="119"/>
    </location>
</feature>
<keyword evidence="1" id="KW-0812">Transmembrane</keyword>
<dbReference type="EMBL" id="JADFAQ010000014">
    <property type="protein sequence ID" value="MBE5727955.1"/>
    <property type="molecule type" value="Genomic_DNA"/>
</dbReference>
<evidence type="ECO:0000313" key="3">
    <source>
        <dbReference type="Proteomes" id="UP000763484"/>
    </source>
</evidence>
<protein>
    <recommendedName>
        <fullName evidence="4">DUF2878 domain-containing protein</fullName>
    </recommendedName>
</protein>
<evidence type="ECO:0000256" key="1">
    <source>
        <dbReference type="SAM" id="Phobius"/>
    </source>
</evidence>
<accession>A0A8T3UYS9</accession>
<feature type="transmembrane region" description="Helical" evidence="1">
    <location>
        <begin position="66"/>
        <end position="87"/>
    </location>
</feature>
<keyword evidence="1" id="KW-1133">Transmembrane helix</keyword>
<keyword evidence="1" id="KW-0472">Membrane</keyword>
<evidence type="ECO:0000313" key="2">
    <source>
        <dbReference type="EMBL" id="MBE5727955.1"/>
    </source>
</evidence>
<evidence type="ECO:0008006" key="4">
    <source>
        <dbReference type="Google" id="ProtNLM"/>
    </source>
</evidence>
<feature type="transmembrane region" description="Helical" evidence="1">
    <location>
        <begin position="43"/>
        <end position="59"/>
    </location>
</feature>
<proteinExistence type="predicted"/>
<reference evidence="2 3" key="1">
    <citation type="submission" date="2020-09" db="EMBL/GenBank/DDBJ databases">
        <title>Genomic characterization of a novel Parvarchaeota family in acid mine drainage sediments.</title>
        <authorList>
            <person name="Luo Z.-H."/>
        </authorList>
    </citation>
    <scope>NUCLEOTIDE SEQUENCE [LARGE SCALE GENOMIC DNA]</scope>
    <source>
        <strain evidence="2">TL1-5_bins.178</strain>
    </source>
</reference>
<comment type="caution">
    <text evidence="2">The sequence shown here is derived from an EMBL/GenBank/DDBJ whole genome shotgun (WGS) entry which is preliminary data.</text>
</comment>
<gene>
    <name evidence="2" type="ORF">IHE50_00880</name>
</gene>
<feature type="transmembrane region" description="Helical" evidence="1">
    <location>
        <begin position="20"/>
        <end position="37"/>
    </location>
</feature>